<reference evidence="5 6" key="2">
    <citation type="submission" date="2014-05" db="EMBL/GenBank/DDBJ databases">
        <title>Genome sequence of the 3-chlorobenzoate degrading bacterium Pseudomonas knackmussii B13 shows multiple evidence for horizontal gene transfer.</title>
        <authorList>
            <person name="Miyazaki R."/>
            <person name="Bertelli C."/>
            <person name="Falquet L."/>
            <person name="Robinson-Rechavi M."/>
            <person name="Gharib W."/>
            <person name="Roy S."/>
            <person name="Van der Meer J.R."/>
        </authorList>
    </citation>
    <scope>NUCLEOTIDE SEQUENCE [LARGE SCALE GENOMIC DNA]</scope>
    <source>
        <strain evidence="5 6">B13</strain>
    </source>
</reference>
<dbReference type="KEGG" id="pkc:PKB_2055"/>
<dbReference type="SUPFAM" id="SSF46894">
    <property type="entry name" value="C-terminal effector domain of the bipartite response regulators"/>
    <property type="match status" value="1"/>
</dbReference>
<keyword evidence="3" id="KW-0812">Transmembrane</keyword>
<evidence type="ECO:0000259" key="4">
    <source>
        <dbReference type="PROSITE" id="PS51755"/>
    </source>
</evidence>
<dbReference type="PATRIC" id="fig|1301098.3.peg.2046"/>
<dbReference type="PROSITE" id="PS51755">
    <property type="entry name" value="OMPR_PHOB"/>
    <property type="match status" value="1"/>
</dbReference>
<dbReference type="GO" id="GO:0000160">
    <property type="term" value="P:phosphorelay signal transduction system"/>
    <property type="evidence" value="ECO:0007669"/>
    <property type="project" value="InterPro"/>
</dbReference>
<keyword evidence="3" id="KW-0472">Membrane</keyword>
<dbReference type="InterPro" id="IPR036388">
    <property type="entry name" value="WH-like_DNA-bd_sf"/>
</dbReference>
<dbReference type="RefSeq" id="WP_052355228.1">
    <property type="nucleotide sequence ID" value="NZ_HG322950.1"/>
</dbReference>
<feature type="domain" description="OmpR/PhoB-type" evidence="4">
    <location>
        <begin position="4"/>
        <end position="106"/>
    </location>
</feature>
<name>A0A024HFX6_PSEKB</name>
<evidence type="ECO:0000256" key="3">
    <source>
        <dbReference type="SAM" id="Phobius"/>
    </source>
</evidence>
<dbReference type="HOGENOM" id="CLU_1041564_0_0_6"/>
<keyword evidence="1 2" id="KW-0238">DNA-binding</keyword>
<keyword evidence="3" id="KW-1133">Transmembrane helix</keyword>
<sequence>MIRFVAIDLWDCSLDPVERLLRGSRRDGAAFSCNLSKPEYRLLQRLLMAPGTPVSRDELTSHAWHGRPVAAGSLSNAVFNVRQAFGAEDGHKVIRTVPNLGYRIQARVLDGLAEQPTLSALDAPPVLDKLAVARAPIAAIKRHNLRGWVLALAAGALANLAVVLWFAHSRASPLATETAHRVAYEYLADIGERHFFAQLAAAPSSRRIEQALKAFADHPPQLAADKSFVYVNRGDSDDEFSFFLCQDRLEAKAPDCSAYVILQDPHS</sequence>
<dbReference type="Gene3D" id="1.10.10.10">
    <property type="entry name" value="Winged helix-like DNA-binding domain superfamily/Winged helix DNA-binding domain"/>
    <property type="match status" value="1"/>
</dbReference>
<organism evidence="5 6">
    <name type="scientific">Pseudomonas knackmussii (strain DSM 6978 / CCUG 54928 / LMG 23759 / B13)</name>
    <dbReference type="NCBI Taxonomy" id="1301098"/>
    <lineage>
        <taxon>Bacteria</taxon>
        <taxon>Pseudomonadati</taxon>
        <taxon>Pseudomonadota</taxon>
        <taxon>Gammaproteobacteria</taxon>
        <taxon>Pseudomonadales</taxon>
        <taxon>Pseudomonadaceae</taxon>
        <taxon>Pseudomonas</taxon>
    </lineage>
</organism>
<proteinExistence type="predicted"/>
<gene>
    <name evidence="5" type="ORF">PKB_2055</name>
</gene>
<dbReference type="CDD" id="cd00383">
    <property type="entry name" value="trans_reg_C"/>
    <property type="match status" value="1"/>
</dbReference>
<protein>
    <recommendedName>
        <fullName evidence="4">OmpR/PhoB-type domain-containing protein</fullName>
    </recommendedName>
</protein>
<dbReference type="STRING" id="1301098.PKB_2055"/>
<dbReference type="GO" id="GO:0006355">
    <property type="term" value="P:regulation of DNA-templated transcription"/>
    <property type="evidence" value="ECO:0007669"/>
    <property type="project" value="InterPro"/>
</dbReference>
<evidence type="ECO:0000313" key="6">
    <source>
        <dbReference type="Proteomes" id="UP000025241"/>
    </source>
</evidence>
<reference evidence="5 6" key="1">
    <citation type="submission" date="2013-03" db="EMBL/GenBank/DDBJ databases">
        <authorList>
            <person name="Linke B."/>
        </authorList>
    </citation>
    <scope>NUCLEOTIDE SEQUENCE [LARGE SCALE GENOMIC DNA]</scope>
    <source>
        <strain evidence="5 6">B13</strain>
    </source>
</reference>
<dbReference type="SMART" id="SM00862">
    <property type="entry name" value="Trans_reg_C"/>
    <property type="match status" value="1"/>
</dbReference>
<evidence type="ECO:0000256" key="2">
    <source>
        <dbReference type="PROSITE-ProRule" id="PRU01091"/>
    </source>
</evidence>
<accession>A0A024HFX6</accession>
<feature type="DNA-binding region" description="OmpR/PhoB-type" evidence="2">
    <location>
        <begin position="4"/>
        <end position="106"/>
    </location>
</feature>
<dbReference type="Pfam" id="PF00486">
    <property type="entry name" value="Trans_reg_C"/>
    <property type="match status" value="1"/>
</dbReference>
<dbReference type="InterPro" id="IPR001867">
    <property type="entry name" value="OmpR/PhoB-type_DNA-bd"/>
</dbReference>
<evidence type="ECO:0000313" key="5">
    <source>
        <dbReference type="EMBL" id="CDF83402.1"/>
    </source>
</evidence>
<dbReference type="InterPro" id="IPR016032">
    <property type="entry name" value="Sig_transdc_resp-reg_C-effctor"/>
</dbReference>
<dbReference type="OrthoDB" id="799930at2"/>
<dbReference type="GO" id="GO:0003677">
    <property type="term" value="F:DNA binding"/>
    <property type="evidence" value="ECO:0007669"/>
    <property type="project" value="UniProtKB-UniRule"/>
</dbReference>
<evidence type="ECO:0000256" key="1">
    <source>
        <dbReference type="ARBA" id="ARBA00023125"/>
    </source>
</evidence>
<dbReference type="Proteomes" id="UP000025241">
    <property type="component" value="Chromosome I"/>
</dbReference>
<dbReference type="AlphaFoldDB" id="A0A024HFX6"/>
<feature type="transmembrane region" description="Helical" evidence="3">
    <location>
        <begin position="148"/>
        <end position="167"/>
    </location>
</feature>
<dbReference type="EMBL" id="HG322950">
    <property type="protein sequence ID" value="CDF83402.1"/>
    <property type="molecule type" value="Genomic_DNA"/>
</dbReference>
<keyword evidence="6" id="KW-1185">Reference proteome</keyword>